<gene>
    <name evidence="1" type="ORF">GCK32_010126</name>
</gene>
<organism evidence="1 2">
    <name type="scientific">Trichostrongylus colubriformis</name>
    <name type="common">Black scour worm</name>
    <dbReference type="NCBI Taxonomy" id="6319"/>
    <lineage>
        <taxon>Eukaryota</taxon>
        <taxon>Metazoa</taxon>
        <taxon>Ecdysozoa</taxon>
        <taxon>Nematoda</taxon>
        <taxon>Chromadorea</taxon>
        <taxon>Rhabditida</taxon>
        <taxon>Rhabditina</taxon>
        <taxon>Rhabditomorpha</taxon>
        <taxon>Strongyloidea</taxon>
        <taxon>Trichostrongylidae</taxon>
        <taxon>Trichostrongylus</taxon>
    </lineage>
</organism>
<dbReference type="Proteomes" id="UP001331761">
    <property type="component" value="Unassembled WGS sequence"/>
</dbReference>
<dbReference type="AlphaFoldDB" id="A0AAN8FV98"/>
<reference evidence="1 2" key="1">
    <citation type="submission" date="2019-10" db="EMBL/GenBank/DDBJ databases">
        <title>Assembly and Annotation for the nematode Trichostrongylus colubriformis.</title>
        <authorList>
            <person name="Martin J."/>
        </authorList>
    </citation>
    <scope>NUCLEOTIDE SEQUENCE [LARGE SCALE GENOMIC DNA]</scope>
    <source>
        <strain evidence="1">G859</strain>
        <tissue evidence="1">Whole worm</tissue>
    </source>
</reference>
<feature type="non-terminal residue" evidence="1">
    <location>
        <position position="1"/>
    </location>
</feature>
<name>A0AAN8FV98_TRICO</name>
<evidence type="ECO:0000313" key="1">
    <source>
        <dbReference type="EMBL" id="KAK5986801.1"/>
    </source>
</evidence>
<keyword evidence="2" id="KW-1185">Reference proteome</keyword>
<protein>
    <submittedName>
        <fullName evidence="1">Uncharacterized protein</fullName>
    </submittedName>
</protein>
<sequence>FHDDYEAWHENTFCEINSSSVQVEPQSLKTLVNVGRPAQQIIFDPDRVHYVVVDYDPQSRIVVLYDSLVEKDSNVTNLDLFISLMWEEIYRTRKEQKAFQDTSTSAATDAIAGC</sequence>
<accession>A0AAN8FV98</accession>
<dbReference type="EMBL" id="WIXE01000202">
    <property type="protein sequence ID" value="KAK5986801.1"/>
    <property type="molecule type" value="Genomic_DNA"/>
</dbReference>
<proteinExistence type="predicted"/>
<comment type="caution">
    <text evidence="1">The sequence shown here is derived from an EMBL/GenBank/DDBJ whole genome shotgun (WGS) entry which is preliminary data.</text>
</comment>
<evidence type="ECO:0000313" key="2">
    <source>
        <dbReference type="Proteomes" id="UP001331761"/>
    </source>
</evidence>